<gene>
    <name evidence="2" type="ORF">TCMB3V08_LOCUS977</name>
</gene>
<dbReference type="AlphaFoldDB" id="A0A7R9IWC4"/>
<evidence type="ECO:0000313" key="2">
    <source>
        <dbReference type="EMBL" id="CAD7568206.1"/>
    </source>
</evidence>
<accession>A0A7R9IWC4</accession>
<proteinExistence type="predicted"/>
<evidence type="ECO:0000256" key="1">
    <source>
        <dbReference type="SAM" id="MobiDB-lite"/>
    </source>
</evidence>
<dbReference type="EMBL" id="OE179262">
    <property type="protein sequence ID" value="CAD7568206.1"/>
    <property type="molecule type" value="Genomic_DNA"/>
</dbReference>
<name>A0A7R9IWC4_TIMCA</name>
<feature type="region of interest" description="Disordered" evidence="1">
    <location>
        <begin position="236"/>
        <end position="260"/>
    </location>
</feature>
<sequence>MKRKYTRICVEGVKTQLGKTILSTPDRDSNLYLPVSGRPVSSDSSAATEVQGKFMADMSTYPDRMKFHKGVGFTQHKGWDVEASCPKLLRSIKVIKQSGRNAATSSRIFESLNSVHRPPLIKMQTCLPHARPRVYNNVSNKLQGEVIEACTVVKSWDGFTHAPTTEWTELSEGFERLQKNQCSRITKTSHKELAESKEWFLSIVPDGGPPGRQWMNGITLSRPDDKQSTLSSSCHLVGIPAEKRPPAASSRKTNRTPPSN</sequence>
<organism evidence="2">
    <name type="scientific">Timema californicum</name>
    <name type="common">California timema</name>
    <name type="synonym">Walking stick</name>
    <dbReference type="NCBI Taxonomy" id="61474"/>
    <lineage>
        <taxon>Eukaryota</taxon>
        <taxon>Metazoa</taxon>
        <taxon>Ecdysozoa</taxon>
        <taxon>Arthropoda</taxon>
        <taxon>Hexapoda</taxon>
        <taxon>Insecta</taxon>
        <taxon>Pterygota</taxon>
        <taxon>Neoptera</taxon>
        <taxon>Polyneoptera</taxon>
        <taxon>Phasmatodea</taxon>
        <taxon>Timematodea</taxon>
        <taxon>Timematoidea</taxon>
        <taxon>Timematidae</taxon>
        <taxon>Timema</taxon>
    </lineage>
</organism>
<reference evidence="2" key="1">
    <citation type="submission" date="2020-11" db="EMBL/GenBank/DDBJ databases">
        <authorList>
            <person name="Tran Van P."/>
        </authorList>
    </citation>
    <scope>NUCLEOTIDE SEQUENCE</scope>
</reference>
<protein>
    <submittedName>
        <fullName evidence="2">(California timema) hypothetical protein</fullName>
    </submittedName>
</protein>